<organism evidence="3 4">
    <name type="scientific">Victivallis lenta</name>
    <dbReference type="NCBI Taxonomy" id="2606640"/>
    <lineage>
        <taxon>Bacteria</taxon>
        <taxon>Pseudomonadati</taxon>
        <taxon>Lentisphaerota</taxon>
        <taxon>Lentisphaeria</taxon>
        <taxon>Victivallales</taxon>
        <taxon>Victivallaceae</taxon>
        <taxon>Victivallis</taxon>
    </lineage>
</organism>
<dbReference type="InterPro" id="IPR012878">
    <property type="entry name" value="Beta-AFase-like_GH127_cat"/>
</dbReference>
<dbReference type="RefSeq" id="WP_154419982.1">
    <property type="nucleotide sequence ID" value="NZ_VUNS01000026.1"/>
</dbReference>
<dbReference type="Pfam" id="PF20736">
    <property type="entry name" value="Glyco_hydro127M"/>
    <property type="match status" value="1"/>
</dbReference>
<dbReference type="GO" id="GO:0005975">
    <property type="term" value="P:carbohydrate metabolic process"/>
    <property type="evidence" value="ECO:0007669"/>
    <property type="project" value="InterPro"/>
</dbReference>
<evidence type="ECO:0000259" key="1">
    <source>
        <dbReference type="Pfam" id="PF07944"/>
    </source>
</evidence>
<feature type="domain" description="Non-reducing end beta-L-arabinofuranosidase-like GH127 catalytic" evidence="1">
    <location>
        <begin position="71"/>
        <end position="373"/>
    </location>
</feature>
<dbReference type="InterPro" id="IPR049046">
    <property type="entry name" value="Beta-AFase-like_GH127_middle"/>
</dbReference>
<sequence length="637" mass="72000">MWKNHAKLFHLPLGAITAEGWLREQLLRNREGMGGHLDELEPIMLLAPYTTKDTDEKWGDVKAGWGAEISGNYWLGVIKLAFTLQDHELIAKVTAWVDRVLENAEPEGYLGAYRLEDDRMEDFNAWGTSGAMRGLLDFYEATGRSEVFSAVYNCMLWFTRHWAGDKKTRYAGQAIIDPMMRCYYKTGDKRLLDFCVDYFDFLDHNDLYQNSPNAFLASKLRYNSNHTAGYSLQVRLPSMVYCGNGDPRLLRASVNGIAKLRKFAMHTTGAPVCNDEYLSPVSLYAESEYCSFAYLGASYGAMTAATGDTVYGDYLEEIAFNAAQGARKKNERAIEYNSTPNQLCASIHSSHCQPIHGAYAPIHPVACCAVNSIVVLPEFVSNLAFADAEGNLHINAYAPCSIRHHGMTLTTETLYPFRNTVTYTAHTDEPQTFAIYPKRPRWSRSIRILVNGKPAAELYRTWRDGDTLTVEFQAKVEVERVQDLAHNEPLSVRYGALNFSLPVPARWENIGNGSARTPLPAGWAWYDVWADFKDADVSKFDIMGLRKDQISWNVALAERELEFEIEELPKTGYVWENPPLKLHVAGAYKAPYAYAPYPIRTSEIYEPELEVTDPMPLELVPYGCTNLRITYFPRAAK</sequence>
<reference evidence="3 4" key="1">
    <citation type="submission" date="2019-08" db="EMBL/GenBank/DDBJ databases">
        <title>In-depth cultivation of the pig gut microbiome towards novel bacterial diversity and tailored functional studies.</title>
        <authorList>
            <person name="Wylensek D."/>
            <person name="Hitch T.C.A."/>
            <person name="Clavel T."/>
        </authorList>
    </citation>
    <scope>NUCLEOTIDE SEQUENCE [LARGE SCALE GENOMIC DNA]</scope>
    <source>
        <strain evidence="3 4">BBE-744-WT-12</strain>
    </source>
</reference>
<dbReference type="Proteomes" id="UP000435649">
    <property type="component" value="Unassembled WGS sequence"/>
</dbReference>
<dbReference type="PANTHER" id="PTHR31151:SF0">
    <property type="entry name" value="PROLINE-TRNA LIGASE (DUF1680)"/>
    <property type="match status" value="1"/>
</dbReference>
<proteinExistence type="predicted"/>
<dbReference type="PANTHER" id="PTHR31151">
    <property type="entry name" value="PROLINE-TRNA LIGASE (DUF1680)"/>
    <property type="match status" value="1"/>
</dbReference>
<dbReference type="SUPFAM" id="SSF48208">
    <property type="entry name" value="Six-hairpin glycosidases"/>
    <property type="match status" value="1"/>
</dbReference>
<evidence type="ECO:0008006" key="5">
    <source>
        <dbReference type="Google" id="ProtNLM"/>
    </source>
</evidence>
<comment type="caution">
    <text evidence="3">The sequence shown here is derived from an EMBL/GenBank/DDBJ whole genome shotgun (WGS) entry which is preliminary data.</text>
</comment>
<dbReference type="Pfam" id="PF07944">
    <property type="entry name" value="Beta-AFase-like_GH127_cat"/>
    <property type="match status" value="1"/>
</dbReference>
<dbReference type="InterPro" id="IPR008928">
    <property type="entry name" value="6-hairpin_glycosidase_sf"/>
</dbReference>
<protein>
    <recommendedName>
        <fullName evidence="5">DUF1680 family protein</fullName>
    </recommendedName>
</protein>
<dbReference type="EMBL" id="VUNS01000026">
    <property type="protein sequence ID" value="MST98928.1"/>
    <property type="molecule type" value="Genomic_DNA"/>
</dbReference>
<evidence type="ECO:0000313" key="3">
    <source>
        <dbReference type="EMBL" id="MST98928.1"/>
    </source>
</evidence>
<keyword evidence="4" id="KW-1185">Reference proteome</keyword>
<name>A0A844G944_9BACT</name>
<accession>A0A844G944</accession>
<gene>
    <name evidence="3" type="ORF">FYJ85_17985</name>
</gene>
<evidence type="ECO:0000313" key="4">
    <source>
        <dbReference type="Proteomes" id="UP000435649"/>
    </source>
</evidence>
<feature type="domain" description="Non-reducing end beta-L-arabinofuranosidase-like GH127 middle" evidence="2">
    <location>
        <begin position="392"/>
        <end position="473"/>
    </location>
</feature>
<dbReference type="AlphaFoldDB" id="A0A844G944"/>
<evidence type="ECO:0000259" key="2">
    <source>
        <dbReference type="Pfam" id="PF20736"/>
    </source>
</evidence>